<dbReference type="Gene3D" id="3.30.2130.30">
    <property type="match status" value="1"/>
</dbReference>
<dbReference type="Pfam" id="PF01170">
    <property type="entry name" value="UPF0020"/>
    <property type="match status" value="1"/>
</dbReference>
<keyword evidence="3" id="KW-1185">Reference proteome</keyword>
<dbReference type="InterPro" id="IPR029063">
    <property type="entry name" value="SAM-dependent_MTases_sf"/>
</dbReference>
<dbReference type="GO" id="GO:0030488">
    <property type="term" value="P:tRNA methylation"/>
    <property type="evidence" value="ECO:0007669"/>
    <property type="project" value="TreeGrafter"/>
</dbReference>
<keyword evidence="2" id="KW-0489">Methyltransferase</keyword>
<dbReference type="PRINTS" id="PR00507">
    <property type="entry name" value="N12N6MTFRASE"/>
</dbReference>
<sequence>MRIPQPTVGRWSRPAVHSFAVARVVRGIEALVAGEIRKSGLGVVRGVRRREVWFEPAPGADPLGLRMADDVLLAVAVVDGIGHDRSALRRLAGAARALDTSGFVRSASPAGPAPAADGLEVSASFVGRRNYTRFEVEDAVGTELARSLRLAYHSRRDGLRPPPGAMSWRVTIEDERAVIALRAADRPLHRRPYKLASVRGTLHPPVAAAMAELARLDGAGTVLDPCCGAGTTLIEAHALTRSHAPDGLRLLGFDHDPAALRAATANAALDATAAAAEDVTANVTANAAAASPPGAARRSRFRWAVADAGRIPVPAGGVDRVLVNPPWGRQVAPRGTLAGDGDLLWREVRRVLAADGLAVALLHDEVPSGFAVEEAVRVSLSGRHPLIAVLRSRGR</sequence>
<feature type="domain" description="Ribosomal RNA large subunit methyltransferase K/L-like methyltransferase" evidence="1">
    <location>
        <begin position="191"/>
        <end position="364"/>
    </location>
</feature>
<name>A0A1G9ED82_9ACTN</name>
<reference evidence="2 3" key="1">
    <citation type="submission" date="2016-10" db="EMBL/GenBank/DDBJ databases">
        <authorList>
            <person name="de Groot N.N."/>
        </authorList>
    </citation>
    <scope>NUCLEOTIDE SEQUENCE [LARGE SCALE GENOMIC DNA]</scope>
    <source>
        <strain evidence="2 3">CGMCC 4.6533</strain>
    </source>
</reference>
<dbReference type="GO" id="GO:0016423">
    <property type="term" value="F:tRNA (guanine) methyltransferase activity"/>
    <property type="evidence" value="ECO:0007669"/>
    <property type="project" value="TreeGrafter"/>
</dbReference>
<gene>
    <name evidence="2" type="ORF">SAMN05421869_118120</name>
</gene>
<evidence type="ECO:0000313" key="2">
    <source>
        <dbReference type="EMBL" id="SDK74097.1"/>
    </source>
</evidence>
<keyword evidence="2" id="KW-0808">Transferase</keyword>
<dbReference type="Gene3D" id="3.40.50.150">
    <property type="entry name" value="Vaccinia Virus protein VP39"/>
    <property type="match status" value="1"/>
</dbReference>
<accession>A0A1G9ED82</accession>
<protein>
    <submittedName>
        <fullName evidence="2">23S rRNA G2445 N2-methylase RlmL</fullName>
    </submittedName>
</protein>
<organism evidence="2 3">
    <name type="scientific">Nonomuraea jiangxiensis</name>
    <dbReference type="NCBI Taxonomy" id="633440"/>
    <lineage>
        <taxon>Bacteria</taxon>
        <taxon>Bacillati</taxon>
        <taxon>Actinomycetota</taxon>
        <taxon>Actinomycetes</taxon>
        <taxon>Streptosporangiales</taxon>
        <taxon>Streptosporangiaceae</taxon>
        <taxon>Nonomuraea</taxon>
    </lineage>
</organism>
<evidence type="ECO:0000259" key="1">
    <source>
        <dbReference type="Pfam" id="PF01170"/>
    </source>
</evidence>
<dbReference type="PANTHER" id="PTHR14911:SF13">
    <property type="entry name" value="TRNA (GUANINE(6)-N2)-METHYLTRANSFERASE THUMP3"/>
    <property type="match status" value="1"/>
</dbReference>
<dbReference type="PANTHER" id="PTHR14911">
    <property type="entry name" value="THUMP DOMAIN-CONTAINING"/>
    <property type="match status" value="1"/>
</dbReference>
<dbReference type="InterPro" id="IPR000241">
    <property type="entry name" value="RlmKL-like_Mtase"/>
</dbReference>
<proteinExistence type="predicted"/>
<dbReference type="Proteomes" id="UP000199202">
    <property type="component" value="Unassembled WGS sequence"/>
</dbReference>
<evidence type="ECO:0000313" key="3">
    <source>
        <dbReference type="Proteomes" id="UP000199202"/>
    </source>
</evidence>
<dbReference type="EMBL" id="FNDJ01000018">
    <property type="protein sequence ID" value="SDK74097.1"/>
    <property type="molecule type" value="Genomic_DNA"/>
</dbReference>
<dbReference type="AlphaFoldDB" id="A0A1G9ED82"/>
<dbReference type="STRING" id="633440.SAMN05421869_118120"/>
<dbReference type="SUPFAM" id="SSF53335">
    <property type="entry name" value="S-adenosyl-L-methionine-dependent methyltransferases"/>
    <property type="match status" value="1"/>
</dbReference>